<proteinExistence type="predicted"/>
<dbReference type="EMBL" id="BOQL01000080">
    <property type="protein sequence ID" value="GIM79170.1"/>
    <property type="molecule type" value="Genomic_DNA"/>
</dbReference>
<dbReference type="Proteomes" id="UP000681340">
    <property type="component" value="Unassembled WGS sequence"/>
</dbReference>
<protein>
    <recommendedName>
        <fullName evidence="3">Helix-turn-helix protein</fullName>
    </recommendedName>
</protein>
<dbReference type="Gene3D" id="1.10.260.40">
    <property type="entry name" value="lambda repressor-like DNA-binding domains"/>
    <property type="match status" value="1"/>
</dbReference>
<sequence>MMDGGKRRLGDRLRALREAGFHGEPVTQGVVARAFRKSVPLISSWEKGKAVPSEEWLHAYARLFAGTHPHGESHPRLPAAEDLHGEELDRFEQLRRELLELRDAATSAASSAAQQGTDELTTLSPWEGMWHFADRSPITLVCARLPAELRAVRAPTSPESPDYVELYAYSDLDALIELYGHVCAANPGVPVHRKLADELDQSDVTNHLVLLGGIDAPMARRVVKSLDLPVVRDRDDPATGGFRVAGEDGRATVFRPELEGEAPDQRLVQDVAHFCRAPNPFNRMRSVTLCDGTSGRSTYAAVRTLTDPRFRDRNRAYLRRRYGPRDTYSVLARVTIVAGEVITPDWTQDGTVLHEWSSAPGLTAYGHRPAP</sequence>
<accession>A0A919SUI6</accession>
<dbReference type="Pfam" id="PF13560">
    <property type="entry name" value="HTH_31"/>
    <property type="match status" value="1"/>
</dbReference>
<evidence type="ECO:0000313" key="2">
    <source>
        <dbReference type="Proteomes" id="UP000681340"/>
    </source>
</evidence>
<dbReference type="SUPFAM" id="SSF47413">
    <property type="entry name" value="lambda repressor-like DNA-binding domains"/>
    <property type="match status" value="1"/>
</dbReference>
<gene>
    <name evidence="1" type="ORF">Aau02nite_84430</name>
</gene>
<dbReference type="CDD" id="cd00093">
    <property type="entry name" value="HTH_XRE"/>
    <property type="match status" value="1"/>
</dbReference>
<keyword evidence="2" id="KW-1185">Reference proteome</keyword>
<evidence type="ECO:0008006" key="3">
    <source>
        <dbReference type="Google" id="ProtNLM"/>
    </source>
</evidence>
<evidence type="ECO:0000313" key="1">
    <source>
        <dbReference type="EMBL" id="GIM79170.1"/>
    </source>
</evidence>
<dbReference type="RefSeq" id="WP_212994235.1">
    <property type="nucleotide sequence ID" value="NZ_BAABEA010000002.1"/>
</dbReference>
<organism evidence="1 2">
    <name type="scientific">Actinoplanes auranticolor</name>
    <dbReference type="NCBI Taxonomy" id="47988"/>
    <lineage>
        <taxon>Bacteria</taxon>
        <taxon>Bacillati</taxon>
        <taxon>Actinomycetota</taxon>
        <taxon>Actinomycetes</taxon>
        <taxon>Micromonosporales</taxon>
        <taxon>Micromonosporaceae</taxon>
        <taxon>Actinoplanes</taxon>
    </lineage>
</organism>
<dbReference type="InterPro" id="IPR001387">
    <property type="entry name" value="Cro/C1-type_HTH"/>
</dbReference>
<dbReference type="GO" id="GO:0003677">
    <property type="term" value="F:DNA binding"/>
    <property type="evidence" value="ECO:0007669"/>
    <property type="project" value="InterPro"/>
</dbReference>
<dbReference type="AlphaFoldDB" id="A0A919SUI6"/>
<dbReference type="InterPro" id="IPR010982">
    <property type="entry name" value="Lambda_DNA-bd_dom_sf"/>
</dbReference>
<reference evidence="1" key="1">
    <citation type="submission" date="2021-03" db="EMBL/GenBank/DDBJ databases">
        <title>Whole genome shotgun sequence of Actinoplanes auranticolor NBRC 12245.</title>
        <authorList>
            <person name="Komaki H."/>
            <person name="Tamura T."/>
        </authorList>
    </citation>
    <scope>NUCLEOTIDE SEQUENCE</scope>
    <source>
        <strain evidence="1">NBRC 12245</strain>
    </source>
</reference>
<name>A0A919SUI6_9ACTN</name>
<comment type="caution">
    <text evidence="1">The sequence shown here is derived from an EMBL/GenBank/DDBJ whole genome shotgun (WGS) entry which is preliminary data.</text>
</comment>